<comment type="caution">
    <text evidence="1">The sequence shown here is derived from an EMBL/GenBank/DDBJ whole genome shotgun (WGS) entry which is preliminary data.</text>
</comment>
<protein>
    <recommendedName>
        <fullName evidence="3">Immunity protein 35 of polymorphic toxin system</fullName>
    </recommendedName>
</protein>
<evidence type="ECO:0008006" key="3">
    <source>
        <dbReference type="Google" id="ProtNLM"/>
    </source>
</evidence>
<organism evidence="1 2">
    <name type="scientific">Propioniferax innocua</name>
    <dbReference type="NCBI Taxonomy" id="1753"/>
    <lineage>
        <taxon>Bacteria</taxon>
        <taxon>Bacillati</taxon>
        <taxon>Actinomycetota</taxon>
        <taxon>Actinomycetes</taxon>
        <taxon>Propionibacteriales</taxon>
        <taxon>Propionibacteriaceae</taxon>
        <taxon>Propioniferax</taxon>
    </lineage>
</organism>
<keyword evidence="2" id="KW-1185">Reference proteome</keyword>
<dbReference type="AlphaFoldDB" id="A0A542ZQY3"/>
<accession>A0A542ZQY3</accession>
<evidence type="ECO:0000313" key="2">
    <source>
        <dbReference type="Proteomes" id="UP000316196"/>
    </source>
</evidence>
<dbReference type="Proteomes" id="UP000316196">
    <property type="component" value="Unassembled WGS sequence"/>
</dbReference>
<evidence type="ECO:0000313" key="1">
    <source>
        <dbReference type="EMBL" id="TQL62768.1"/>
    </source>
</evidence>
<sequence>MLDLTEAREKARALFAAKSGDGATDTFRVRLTGCSERNYLFVAEPADGSAAFGGLHALVDLESGQIELTSMPLLMGRLNELALDPVDDDVDPQHP</sequence>
<gene>
    <name evidence="1" type="ORF">FB460_0557</name>
</gene>
<reference evidence="1 2" key="1">
    <citation type="submission" date="2019-06" db="EMBL/GenBank/DDBJ databases">
        <title>Sequencing the genomes of 1000 actinobacteria strains.</title>
        <authorList>
            <person name="Klenk H.-P."/>
        </authorList>
    </citation>
    <scope>NUCLEOTIDE SEQUENCE [LARGE SCALE GENOMIC DNA]</scope>
    <source>
        <strain evidence="1 2">DSM 8251</strain>
    </source>
</reference>
<dbReference type="EMBL" id="VFOR01000001">
    <property type="protein sequence ID" value="TQL62768.1"/>
    <property type="molecule type" value="Genomic_DNA"/>
</dbReference>
<name>A0A542ZQY3_9ACTN</name>
<proteinExistence type="predicted"/>
<dbReference type="RefSeq" id="WP_142092569.1">
    <property type="nucleotide sequence ID" value="NZ_BAAAMD010000001.1"/>
</dbReference>